<evidence type="ECO:0000259" key="5">
    <source>
        <dbReference type="Pfam" id="PF04542"/>
    </source>
</evidence>
<dbReference type="Pfam" id="PF08281">
    <property type="entry name" value="Sigma70_r4_2"/>
    <property type="match status" value="1"/>
</dbReference>
<dbReference type="GO" id="GO:0016987">
    <property type="term" value="F:sigma factor activity"/>
    <property type="evidence" value="ECO:0007669"/>
    <property type="project" value="UniProtKB-KW"/>
</dbReference>
<dbReference type="InterPro" id="IPR039425">
    <property type="entry name" value="RNA_pol_sigma-70-like"/>
</dbReference>
<comment type="similarity">
    <text evidence="1">Belongs to the sigma-70 factor family. ECF subfamily.</text>
</comment>
<reference evidence="8" key="1">
    <citation type="submission" date="2016-10" db="EMBL/GenBank/DDBJ databases">
        <authorList>
            <person name="Varghese N."/>
            <person name="Submissions S."/>
        </authorList>
    </citation>
    <scope>NUCLEOTIDE SEQUENCE [LARGE SCALE GENOMIC DNA]</scope>
    <source>
        <strain evidence="8">DSM 26348</strain>
    </source>
</reference>
<evidence type="ECO:0000256" key="2">
    <source>
        <dbReference type="ARBA" id="ARBA00023015"/>
    </source>
</evidence>
<dbReference type="Gene3D" id="1.10.10.10">
    <property type="entry name" value="Winged helix-like DNA-binding domain superfamily/Winged helix DNA-binding domain"/>
    <property type="match status" value="1"/>
</dbReference>
<feature type="domain" description="RNA polymerase sigma factor 70 region 4 type 2" evidence="6">
    <location>
        <begin position="111"/>
        <end position="163"/>
    </location>
</feature>
<evidence type="ECO:0000313" key="7">
    <source>
        <dbReference type="EMBL" id="SFJ61255.1"/>
    </source>
</evidence>
<dbReference type="Pfam" id="PF04542">
    <property type="entry name" value="Sigma70_r2"/>
    <property type="match status" value="1"/>
</dbReference>
<dbReference type="EMBL" id="FOQD01000025">
    <property type="protein sequence ID" value="SFJ61255.1"/>
    <property type="molecule type" value="Genomic_DNA"/>
</dbReference>
<keyword evidence="4" id="KW-0804">Transcription</keyword>
<dbReference type="SUPFAM" id="SSF88946">
    <property type="entry name" value="Sigma2 domain of RNA polymerase sigma factors"/>
    <property type="match status" value="1"/>
</dbReference>
<dbReference type="PANTHER" id="PTHR43133">
    <property type="entry name" value="RNA POLYMERASE ECF-TYPE SIGMA FACTO"/>
    <property type="match status" value="1"/>
</dbReference>
<accession>A0A1I3SR91</accession>
<dbReference type="InterPro" id="IPR036388">
    <property type="entry name" value="WH-like_DNA-bd_sf"/>
</dbReference>
<dbReference type="InterPro" id="IPR013325">
    <property type="entry name" value="RNA_pol_sigma_r2"/>
</dbReference>
<evidence type="ECO:0000256" key="1">
    <source>
        <dbReference type="ARBA" id="ARBA00010641"/>
    </source>
</evidence>
<feature type="domain" description="RNA polymerase sigma-70 region 2" evidence="5">
    <location>
        <begin position="18"/>
        <end position="80"/>
    </location>
</feature>
<sequence>MNPAELKRPAPDWLATWYTDHAQRLRAFVFGLLRDHAAADEVVQTTFQTALDRGENVRAGAEKSWLFQVAYNEAMGRKRRDEIHRRSIQKLPQKSPTETPASELLRSETIQQVQAALNQLPEEQRAVVIGRMYRGQTFQEIADETGLPLGTVLTRMRLALQKLTRTLQDAT</sequence>
<evidence type="ECO:0000313" key="8">
    <source>
        <dbReference type="Proteomes" id="UP000199518"/>
    </source>
</evidence>
<evidence type="ECO:0000256" key="4">
    <source>
        <dbReference type="ARBA" id="ARBA00023163"/>
    </source>
</evidence>
<protein>
    <submittedName>
        <fullName evidence="7">RNA polymerase sigma-70 factor, ECF subfamily</fullName>
    </submittedName>
</protein>
<proteinExistence type="inferred from homology"/>
<dbReference type="SUPFAM" id="SSF88659">
    <property type="entry name" value="Sigma3 and sigma4 domains of RNA polymerase sigma factors"/>
    <property type="match status" value="1"/>
</dbReference>
<dbReference type="InterPro" id="IPR007627">
    <property type="entry name" value="RNA_pol_sigma70_r2"/>
</dbReference>
<evidence type="ECO:0000256" key="3">
    <source>
        <dbReference type="ARBA" id="ARBA00023082"/>
    </source>
</evidence>
<keyword evidence="8" id="KW-1185">Reference proteome</keyword>
<gene>
    <name evidence="7" type="ORF">SAMN05421753_12551</name>
</gene>
<dbReference type="NCBIfam" id="TIGR02937">
    <property type="entry name" value="sigma70-ECF"/>
    <property type="match status" value="1"/>
</dbReference>
<dbReference type="GO" id="GO:0003677">
    <property type="term" value="F:DNA binding"/>
    <property type="evidence" value="ECO:0007669"/>
    <property type="project" value="InterPro"/>
</dbReference>
<dbReference type="PANTHER" id="PTHR43133:SF62">
    <property type="entry name" value="RNA POLYMERASE SIGMA FACTOR SIGZ"/>
    <property type="match status" value="1"/>
</dbReference>
<organism evidence="7 8">
    <name type="scientific">Planctomicrobium piriforme</name>
    <dbReference type="NCBI Taxonomy" id="1576369"/>
    <lineage>
        <taxon>Bacteria</taxon>
        <taxon>Pseudomonadati</taxon>
        <taxon>Planctomycetota</taxon>
        <taxon>Planctomycetia</taxon>
        <taxon>Planctomycetales</taxon>
        <taxon>Planctomycetaceae</taxon>
        <taxon>Planctomicrobium</taxon>
    </lineage>
</organism>
<dbReference type="CDD" id="cd06171">
    <property type="entry name" value="Sigma70_r4"/>
    <property type="match status" value="1"/>
</dbReference>
<name>A0A1I3SR91_9PLAN</name>
<dbReference type="InterPro" id="IPR013324">
    <property type="entry name" value="RNA_pol_sigma_r3/r4-like"/>
</dbReference>
<dbReference type="InterPro" id="IPR014284">
    <property type="entry name" value="RNA_pol_sigma-70_dom"/>
</dbReference>
<keyword evidence="3" id="KW-0731">Sigma factor</keyword>
<dbReference type="InterPro" id="IPR013249">
    <property type="entry name" value="RNA_pol_sigma70_r4_t2"/>
</dbReference>
<dbReference type="Proteomes" id="UP000199518">
    <property type="component" value="Unassembled WGS sequence"/>
</dbReference>
<dbReference type="RefSeq" id="WP_175517756.1">
    <property type="nucleotide sequence ID" value="NZ_FOQD01000025.1"/>
</dbReference>
<dbReference type="STRING" id="1576369.SAMN05421753_12551"/>
<dbReference type="GO" id="GO:0006352">
    <property type="term" value="P:DNA-templated transcription initiation"/>
    <property type="evidence" value="ECO:0007669"/>
    <property type="project" value="InterPro"/>
</dbReference>
<evidence type="ECO:0000259" key="6">
    <source>
        <dbReference type="Pfam" id="PF08281"/>
    </source>
</evidence>
<dbReference type="AlphaFoldDB" id="A0A1I3SR91"/>
<dbReference type="Gene3D" id="1.10.1740.10">
    <property type="match status" value="1"/>
</dbReference>
<keyword evidence="2" id="KW-0805">Transcription regulation</keyword>